<dbReference type="OrthoDB" id="7800169at2"/>
<protein>
    <submittedName>
        <fullName evidence="1">Uncharacterized protein</fullName>
    </submittedName>
</protein>
<name>A0A1H3NYX1_9RHOB</name>
<dbReference type="Proteomes" id="UP000199286">
    <property type="component" value="Unassembled WGS sequence"/>
</dbReference>
<organism evidence="1 2">
    <name type="scientific">Citreimonas salinaria</name>
    <dbReference type="NCBI Taxonomy" id="321339"/>
    <lineage>
        <taxon>Bacteria</taxon>
        <taxon>Pseudomonadati</taxon>
        <taxon>Pseudomonadota</taxon>
        <taxon>Alphaproteobacteria</taxon>
        <taxon>Rhodobacterales</taxon>
        <taxon>Roseobacteraceae</taxon>
        <taxon>Citreimonas</taxon>
    </lineage>
</organism>
<proteinExistence type="predicted"/>
<dbReference type="RefSeq" id="WP_089886439.1">
    <property type="nucleotide sequence ID" value="NZ_FNPF01000037.1"/>
</dbReference>
<sequence>MIRKVLPIHTIDARDNVMLEVLRDYFRLSPDRLLFEIQGMRKNLVNSLKRKGVNYDQLRAALVPDREKLEIALIFDTTLIENYGYGCEVFKHLIPLLNPHTNNSILHGDYRGDNHNQDALYEAFHESACPVKTIIYQHSTQFYVVYINNLTDTAFQTLADGMMVFKGYVGCANTTYSSRFKTLLSTRLTNLGVKFGRIIIQGHEDDRDEMENVNMCGFPFEDSGYKCISIRSSLADLFLSYKIERPIYSGFEADTEFCLNSVNSRVADINNFDVQVENAKLEYLKTAKAGSLHHAGLSDVTTDELQGIIRGKLRQNYIYNMSHLEEHNVTKFSIIIEVPDANGEPFRLMAALEYRPDDRVLRLITFY</sequence>
<dbReference type="AlphaFoldDB" id="A0A1H3NYX1"/>
<evidence type="ECO:0000313" key="2">
    <source>
        <dbReference type="Proteomes" id="UP000199286"/>
    </source>
</evidence>
<dbReference type="EMBL" id="FNPF01000037">
    <property type="protein sequence ID" value="SDY93755.1"/>
    <property type="molecule type" value="Genomic_DNA"/>
</dbReference>
<accession>A0A1H3NYX1</accession>
<evidence type="ECO:0000313" key="1">
    <source>
        <dbReference type="EMBL" id="SDY93755.1"/>
    </source>
</evidence>
<keyword evidence="2" id="KW-1185">Reference proteome</keyword>
<gene>
    <name evidence="1" type="ORF">SAMN05444340_1379</name>
</gene>
<reference evidence="1 2" key="1">
    <citation type="submission" date="2016-10" db="EMBL/GenBank/DDBJ databases">
        <authorList>
            <person name="de Groot N.N."/>
        </authorList>
    </citation>
    <scope>NUCLEOTIDE SEQUENCE [LARGE SCALE GENOMIC DNA]</scope>
    <source>
        <strain evidence="1 2">DSM 26880</strain>
    </source>
</reference>